<feature type="compositionally biased region" description="Basic residues" evidence="1">
    <location>
        <begin position="107"/>
        <end position="119"/>
    </location>
</feature>
<feature type="region of interest" description="Disordered" evidence="1">
    <location>
        <begin position="79"/>
        <end position="119"/>
    </location>
</feature>
<evidence type="ECO:0000256" key="1">
    <source>
        <dbReference type="SAM" id="MobiDB-lite"/>
    </source>
</evidence>
<protein>
    <submittedName>
        <fullName evidence="2">CRISPR-associated protein Cas2</fullName>
    </submittedName>
</protein>
<organism evidence="2 3">
    <name type="scientific">Cellulomonas bogoriensis 69B4 = DSM 16987</name>
    <dbReference type="NCBI Taxonomy" id="1386082"/>
    <lineage>
        <taxon>Bacteria</taxon>
        <taxon>Bacillati</taxon>
        <taxon>Actinomycetota</taxon>
        <taxon>Actinomycetes</taxon>
        <taxon>Micrococcales</taxon>
        <taxon>Cellulomonadaceae</taxon>
        <taxon>Cellulomonas</taxon>
    </lineage>
</organism>
<name>A0A0A0BZ08_9CELL</name>
<dbReference type="InterPro" id="IPR010152">
    <property type="entry name" value="CRISPR-assoc_prot_Cas2_sub"/>
</dbReference>
<proteinExistence type="predicted"/>
<gene>
    <name evidence="2" type="ORF">N869_07380</name>
</gene>
<dbReference type="OrthoDB" id="8527479at2"/>
<dbReference type="Gene3D" id="3.30.70.240">
    <property type="match status" value="1"/>
</dbReference>
<comment type="caution">
    <text evidence="2">The sequence shown here is derived from an EMBL/GenBank/DDBJ whole genome shotgun (WGS) entry which is preliminary data.</text>
</comment>
<evidence type="ECO:0000313" key="2">
    <source>
        <dbReference type="EMBL" id="KGM13633.1"/>
    </source>
</evidence>
<dbReference type="Proteomes" id="UP000054314">
    <property type="component" value="Unassembled WGS sequence"/>
</dbReference>
<accession>A0A0A0BZ08</accession>
<dbReference type="CDD" id="cd09755">
    <property type="entry name" value="Cas2_I-E"/>
    <property type="match status" value="1"/>
</dbReference>
<sequence>MMVLVLTACPERLRGHLTRWLMEVSAGVFVGHVTKRVRTLLWARVTELIGSGRALLIYTAPGEQRLAVLTHGHHWEPEDHEGVVLMRRPHEDSPDAPGRPSGWSAASRRRKYGRRVGPK</sequence>
<dbReference type="NCBIfam" id="TIGR01873">
    <property type="entry name" value="cas_CT1978"/>
    <property type="match status" value="1"/>
</dbReference>
<keyword evidence="3" id="KW-1185">Reference proteome</keyword>
<dbReference type="Pfam" id="PF09707">
    <property type="entry name" value="Cas_Cas2CT1978"/>
    <property type="match status" value="1"/>
</dbReference>
<reference evidence="2 3" key="1">
    <citation type="submission" date="2013-08" db="EMBL/GenBank/DDBJ databases">
        <title>Genome sequencing of Cellulomonas bogoriensis 69B4.</title>
        <authorList>
            <person name="Chen F."/>
            <person name="Li Y."/>
            <person name="Wang G."/>
        </authorList>
    </citation>
    <scope>NUCLEOTIDE SEQUENCE [LARGE SCALE GENOMIC DNA]</scope>
    <source>
        <strain evidence="2 3">69B4</strain>
    </source>
</reference>
<evidence type="ECO:0000313" key="3">
    <source>
        <dbReference type="Proteomes" id="UP000054314"/>
    </source>
</evidence>
<feature type="compositionally biased region" description="Basic and acidic residues" evidence="1">
    <location>
        <begin position="79"/>
        <end position="93"/>
    </location>
</feature>
<dbReference type="EMBL" id="AXCZ01000031">
    <property type="protein sequence ID" value="KGM13633.1"/>
    <property type="molecule type" value="Genomic_DNA"/>
</dbReference>
<dbReference type="AlphaFoldDB" id="A0A0A0BZ08"/>